<evidence type="ECO:0000313" key="3">
    <source>
        <dbReference type="Proteomes" id="UP000499080"/>
    </source>
</evidence>
<protein>
    <recommendedName>
        <fullName evidence="4">DUF5641 domain-containing protein</fullName>
    </recommendedName>
</protein>
<dbReference type="PANTHER" id="PTHR47331">
    <property type="entry name" value="PHD-TYPE DOMAIN-CONTAINING PROTEIN"/>
    <property type="match status" value="1"/>
</dbReference>
<sequence>MPFSIIKKIKWNFNPPIASWWGGWWERMICMLKEMLRRILDRKSVNFEELVTILCVCEATINSRALTYTKDNSEDGHSRIVKVRTADGKKLRPIQRLNSLEMSSSEKLPFIAQQKDKSTKPLRPAAPNVSDQDYSEDDYSSTKVVPDVVTKAGRRVKIPNRINL</sequence>
<dbReference type="OrthoDB" id="6431014at2759"/>
<gene>
    <name evidence="2" type="ORF">AVEN_151310_1</name>
</gene>
<organism evidence="2 3">
    <name type="scientific">Araneus ventricosus</name>
    <name type="common">Orbweaver spider</name>
    <name type="synonym">Epeira ventricosa</name>
    <dbReference type="NCBI Taxonomy" id="182803"/>
    <lineage>
        <taxon>Eukaryota</taxon>
        <taxon>Metazoa</taxon>
        <taxon>Ecdysozoa</taxon>
        <taxon>Arthropoda</taxon>
        <taxon>Chelicerata</taxon>
        <taxon>Arachnida</taxon>
        <taxon>Araneae</taxon>
        <taxon>Araneomorphae</taxon>
        <taxon>Entelegynae</taxon>
        <taxon>Araneoidea</taxon>
        <taxon>Araneidae</taxon>
        <taxon>Araneus</taxon>
    </lineage>
</organism>
<evidence type="ECO:0008006" key="4">
    <source>
        <dbReference type="Google" id="ProtNLM"/>
    </source>
</evidence>
<reference evidence="2 3" key="1">
    <citation type="journal article" date="2019" name="Sci. Rep.">
        <title>Orb-weaving spider Araneus ventricosus genome elucidates the spidroin gene catalogue.</title>
        <authorList>
            <person name="Kono N."/>
            <person name="Nakamura H."/>
            <person name="Ohtoshi R."/>
            <person name="Moran D.A.P."/>
            <person name="Shinohara A."/>
            <person name="Yoshida Y."/>
            <person name="Fujiwara M."/>
            <person name="Mori M."/>
            <person name="Tomita M."/>
            <person name="Arakawa K."/>
        </authorList>
    </citation>
    <scope>NUCLEOTIDE SEQUENCE [LARGE SCALE GENOMIC DNA]</scope>
</reference>
<dbReference type="AlphaFoldDB" id="A0A4Y2EAN8"/>
<evidence type="ECO:0000313" key="2">
    <source>
        <dbReference type="EMBL" id="GBM25827.1"/>
    </source>
</evidence>
<dbReference type="EMBL" id="BGPR01000548">
    <property type="protein sequence ID" value="GBM25827.1"/>
    <property type="molecule type" value="Genomic_DNA"/>
</dbReference>
<accession>A0A4Y2EAN8</accession>
<name>A0A4Y2EAN8_ARAVE</name>
<feature type="region of interest" description="Disordered" evidence="1">
    <location>
        <begin position="114"/>
        <end position="140"/>
    </location>
</feature>
<keyword evidence="3" id="KW-1185">Reference proteome</keyword>
<dbReference type="Gene3D" id="3.30.420.10">
    <property type="entry name" value="Ribonuclease H-like superfamily/Ribonuclease H"/>
    <property type="match status" value="1"/>
</dbReference>
<comment type="caution">
    <text evidence="2">The sequence shown here is derived from an EMBL/GenBank/DDBJ whole genome shotgun (WGS) entry which is preliminary data.</text>
</comment>
<dbReference type="InterPro" id="IPR036397">
    <property type="entry name" value="RNaseH_sf"/>
</dbReference>
<proteinExistence type="predicted"/>
<evidence type="ECO:0000256" key="1">
    <source>
        <dbReference type="SAM" id="MobiDB-lite"/>
    </source>
</evidence>
<dbReference type="InterPro" id="IPR012337">
    <property type="entry name" value="RNaseH-like_sf"/>
</dbReference>
<dbReference type="Proteomes" id="UP000499080">
    <property type="component" value="Unassembled WGS sequence"/>
</dbReference>
<dbReference type="GO" id="GO:0003676">
    <property type="term" value="F:nucleic acid binding"/>
    <property type="evidence" value="ECO:0007669"/>
    <property type="project" value="InterPro"/>
</dbReference>
<dbReference type="SUPFAM" id="SSF53098">
    <property type="entry name" value="Ribonuclease H-like"/>
    <property type="match status" value="1"/>
</dbReference>